<keyword evidence="4" id="KW-1185">Reference proteome</keyword>
<feature type="chain" id="PRO_5043821716" evidence="2">
    <location>
        <begin position="21"/>
        <end position="189"/>
    </location>
</feature>
<reference evidence="3 4" key="1">
    <citation type="submission" date="2019-10" db="EMBL/GenBank/DDBJ databases">
        <authorList>
            <person name="Palmer J.M."/>
        </authorList>
    </citation>
    <scope>NUCLEOTIDE SEQUENCE [LARGE SCALE GENOMIC DNA]</scope>
    <source>
        <strain evidence="3 4">TWF696</strain>
    </source>
</reference>
<dbReference type="EMBL" id="JAVHNQ010000006">
    <property type="protein sequence ID" value="KAK6343876.1"/>
    <property type="molecule type" value="Genomic_DNA"/>
</dbReference>
<evidence type="ECO:0000256" key="2">
    <source>
        <dbReference type="SAM" id="SignalP"/>
    </source>
</evidence>
<keyword evidence="2" id="KW-0732">Signal</keyword>
<dbReference type="Proteomes" id="UP001375240">
    <property type="component" value="Unassembled WGS sequence"/>
</dbReference>
<evidence type="ECO:0000313" key="4">
    <source>
        <dbReference type="Proteomes" id="UP001375240"/>
    </source>
</evidence>
<comment type="caution">
    <text evidence="3">The sequence shown here is derived from an EMBL/GenBank/DDBJ whole genome shotgun (WGS) entry which is preliminary data.</text>
</comment>
<sequence>MLSASTSLLSLYLAAYGALAAPTQLQGSRPQKPLDDVAKFLVDIRLESAMVCGDEISAPISAIALPHPAGTNTRDSRSGIIRVQIDPKTLKAAKTDELCNGAFAHGLPEDVNMLEDADSLVIVLKKTSSGLWGLKCDRPIVKSKSDDDTTNVEKRSSAAKAGSDDVQNKITEKNGRQNIAVSEFDIEVL</sequence>
<dbReference type="AlphaFoldDB" id="A0AAV9UKS7"/>
<accession>A0AAV9UKS7</accession>
<name>A0AAV9UKS7_9PEZI</name>
<proteinExistence type="predicted"/>
<evidence type="ECO:0000256" key="1">
    <source>
        <dbReference type="SAM" id="MobiDB-lite"/>
    </source>
</evidence>
<organism evidence="3 4">
    <name type="scientific">Orbilia brochopaga</name>
    <dbReference type="NCBI Taxonomy" id="3140254"/>
    <lineage>
        <taxon>Eukaryota</taxon>
        <taxon>Fungi</taxon>
        <taxon>Dikarya</taxon>
        <taxon>Ascomycota</taxon>
        <taxon>Pezizomycotina</taxon>
        <taxon>Orbiliomycetes</taxon>
        <taxon>Orbiliales</taxon>
        <taxon>Orbiliaceae</taxon>
        <taxon>Orbilia</taxon>
    </lineage>
</organism>
<feature type="signal peptide" evidence="2">
    <location>
        <begin position="1"/>
        <end position="20"/>
    </location>
</feature>
<feature type="region of interest" description="Disordered" evidence="1">
    <location>
        <begin position="143"/>
        <end position="174"/>
    </location>
</feature>
<gene>
    <name evidence="3" type="ORF">TWF696_007529</name>
</gene>
<evidence type="ECO:0000313" key="3">
    <source>
        <dbReference type="EMBL" id="KAK6343876.1"/>
    </source>
</evidence>
<protein>
    <submittedName>
        <fullName evidence="3">Uncharacterized protein</fullName>
    </submittedName>
</protein>